<evidence type="ECO:0000313" key="2">
    <source>
        <dbReference type="EMBL" id="QEK78448.1"/>
    </source>
</evidence>
<name>A0A5C0XQD3_PYRFU</name>
<dbReference type="PANTHER" id="PTHR22916">
    <property type="entry name" value="GLYCOSYLTRANSFERASE"/>
    <property type="match status" value="1"/>
</dbReference>
<dbReference type="GO" id="GO:0016758">
    <property type="term" value="F:hexosyltransferase activity"/>
    <property type="evidence" value="ECO:0007669"/>
    <property type="project" value="UniProtKB-ARBA"/>
</dbReference>
<dbReference type="InterPro" id="IPR029044">
    <property type="entry name" value="Nucleotide-diphossugar_trans"/>
</dbReference>
<evidence type="ECO:0000313" key="3">
    <source>
        <dbReference type="Proteomes" id="UP000324354"/>
    </source>
</evidence>
<dbReference type="EMBL" id="CP023154">
    <property type="protein sequence ID" value="QEK78448.1"/>
    <property type="molecule type" value="Genomic_DNA"/>
</dbReference>
<dbReference type="PANTHER" id="PTHR22916:SF3">
    <property type="entry name" value="UDP-GLCNAC:BETAGAL BETA-1,3-N-ACETYLGLUCOSAMINYLTRANSFERASE-LIKE PROTEIN 1"/>
    <property type="match status" value="1"/>
</dbReference>
<dbReference type="GeneID" id="13301357"/>
<dbReference type="Gene3D" id="3.90.550.10">
    <property type="entry name" value="Spore Coat Polysaccharide Biosynthesis Protein SpsA, Chain A"/>
    <property type="match status" value="1"/>
</dbReference>
<dbReference type="OrthoDB" id="46222at2157"/>
<accession>A0A5C0XQD3</accession>
<sequence>MSRPTVSVIIPTHNRAKLLKRAIISVLNQTFEDFEIIVVDDASSDNTPNIIESIKDSRIRYIRLEKNSGAPTARNIGIKKARGKFIALLDDDDEWLPRKLEVQVKKFNELEKKFGVVYGGFYYVSQQNERIIGKRLPRFRGNVYGELLKENFIGSPTVLIRRECFKKAGLFDPKLPSSQDWDMWVRIARYYYFDYIVAKYYVHGHQISFNINEKYIPGREIFISKHKDIANNPKILSMHLTQMGLLSILGGNIEKGVKYLAQSITISPLNIDSYKKVIELTLDSRFLEYVKNILHANY</sequence>
<dbReference type="Pfam" id="PF00535">
    <property type="entry name" value="Glycos_transf_2"/>
    <property type="match status" value="1"/>
</dbReference>
<evidence type="ECO:0000259" key="1">
    <source>
        <dbReference type="Pfam" id="PF00535"/>
    </source>
</evidence>
<reference evidence="2 3" key="1">
    <citation type="submission" date="2017-08" db="EMBL/GenBank/DDBJ databases">
        <title>Resequencing and Reannotation of the genome of Pyrococcus furiosus type strain DSM3638.</title>
        <authorList>
            <person name="Reichelt R.M."/>
            <person name="Bunk B."/>
        </authorList>
    </citation>
    <scope>NUCLEOTIDE SEQUENCE [LARGE SCALE GENOMIC DNA]</scope>
    <source>
        <strain evidence="2 3">DSM 3638</strain>
    </source>
</reference>
<feature type="domain" description="Glycosyltransferase 2-like" evidence="1">
    <location>
        <begin position="7"/>
        <end position="166"/>
    </location>
</feature>
<keyword evidence="2" id="KW-0808">Transferase</keyword>
<organism evidence="2 3">
    <name type="scientific">Pyrococcus furiosus (strain ATCC 43587 / DSM 3638 / JCM 8422 / Vc1)</name>
    <dbReference type="NCBI Taxonomy" id="186497"/>
    <lineage>
        <taxon>Archaea</taxon>
        <taxon>Methanobacteriati</taxon>
        <taxon>Methanobacteriota</taxon>
        <taxon>Thermococci</taxon>
        <taxon>Thermococcales</taxon>
        <taxon>Thermococcaceae</taxon>
        <taxon>Pyrococcus</taxon>
    </lineage>
</organism>
<protein>
    <submittedName>
        <fullName evidence="2">Glycosyl transferase</fullName>
    </submittedName>
</protein>
<dbReference type="GeneID" id="41712568"/>
<gene>
    <name evidence="2" type="ORF">PFDSM3638_03820</name>
</gene>
<dbReference type="RefSeq" id="WP_011011897.1">
    <property type="nucleotide sequence ID" value="NC_003413.1"/>
</dbReference>
<dbReference type="InterPro" id="IPR001173">
    <property type="entry name" value="Glyco_trans_2-like"/>
</dbReference>
<dbReference type="Proteomes" id="UP000324354">
    <property type="component" value="Chromosome"/>
</dbReference>
<proteinExistence type="predicted"/>
<dbReference type="AlphaFoldDB" id="A0A5C0XQD3"/>
<dbReference type="SUPFAM" id="SSF53448">
    <property type="entry name" value="Nucleotide-diphospho-sugar transferases"/>
    <property type="match status" value="1"/>
</dbReference>